<dbReference type="GeneID" id="28741263"/>
<evidence type="ECO:0000313" key="3">
    <source>
        <dbReference type="Proteomes" id="UP000038010"/>
    </source>
</evidence>
<keyword evidence="3" id="KW-1185">Reference proteome</keyword>
<evidence type="ECO:0000256" key="1">
    <source>
        <dbReference type="SAM" id="MobiDB-lite"/>
    </source>
</evidence>
<dbReference type="EMBL" id="LFJN01000033">
    <property type="protein sequence ID" value="KPI36205.1"/>
    <property type="molecule type" value="Genomic_DNA"/>
</dbReference>
<evidence type="ECO:0000313" key="2">
    <source>
        <dbReference type="EMBL" id="KPI36205.1"/>
    </source>
</evidence>
<protein>
    <submittedName>
        <fullName evidence="2">Uncharacterized protein</fullName>
    </submittedName>
</protein>
<sequence length="239" mass="28103">MSQSRHDEDERGEDTSSETSQSDFEVDESESDGSDDRWPMPASIEDMDEVDEQLLRHFLESQPWHTPIRQHIKDMIEADKWLLRYYHEDPKIKAMADDMSKEDITALIQSMEGGESLDYTTGMARAHSLHITFKQRALKASQWKLVRQLRIDIKRQHALMLSIGIYQEDEDKWSMLSTRLHEETLRRNGEGEEVLQIPGESLRKMWAKQEKLDWPEVVGEDILKELDELKARRRQVNPQ</sequence>
<dbReference type="Proteomes" id="UP000038010">
    <property type="component" value="Unassembled WGS sequence"/>
</dbReference>
<feature type="compositionally biased region" description="Acidic residues" evidence="1">
    <location>
        <begin position="24"/>
        <end position="33"/>
    </location>
</feature>
<proteinExistence type="predicted"/>
<accession>A0A0N1H4I7</accession>
<comment type="caution">
    <text evidence="2">The sequence shown here is derived from an EMBL/GenBank/DDBJ whole genome shotgun (WGS) entry which is preliminary data.</text>
</comment>
<organism evidence="2 3">
    <name type="scientific">Cyphellophora attinorum</name>
    <dbReference type="NCBI Taxonomy" id="1664694"/>
    <lineage>
        <taxon>Eukaryota</taxon>
        <taxon>Fungi</taxon>
        <taxon>Dikarya</taxon>
        <taxon>Ascomycota</taxon>
        <taxon>Pezizomycotina</taxon>
        <taxon>Eurotiomycetes</taxon>
        <taxon>Chaetothyriomycetidae</taxon>
        <taxon>Chaetothyriales</taxon>
        <taxon>Cyphellophoraceae</taxon>
        <taxon>Cyphellophora</taxon>
    </lineage>
</organism>
<dbReference type="AlphaFoldDB" id="A0A0N1H4I7"/>
<feature type="region of interest" description="Disordered" evidence="1">
    <location>
        <begin position="1"/>
        <end position="42"/>
    </location>
</feature>
<reference evidence="2 3" key="1">
    <citation type="submission" date="2015-06" db="EMBL/GenBank/DDBJ databases">
        <title>Draft genome of the ant-associated black yeast Phialophora attae CBS 131958.</title>
        <authorList>
            <person name="Moreno L.F."/>
            <person name="Stielow B.J."/>
            <person name="de Hoog S."/>
            <person name="Vicente V.A."/>
            <person name="Weiss V.A."/>
            <person name="de Vries M."/>
            <person name="Cruz L.M."/>
            <person name="Souza E.M."/>
        </authorList>
    </citation>
    <scope>NUCLEOTIDE SEQUENCE [LARGE SCALE GENOMIC DNA]</scope>
    <source>
        <strain evidence="2 3">CBS 131958</strain>
    </source>
</reference>
<dbReference type="VEuPathDB" id="FungiDB:AB675_8898"/>
<gene>
    <name evidence="2" type="ORF">AB675_8898</name>
</gene>
<name>A0A0N1H4I7_9EURO</name>
<dbReference type="RefSeq" id="XP_017996168.1">
    <property type="nucleotide sequence ID" value="XM_018149383.1"/>
</dbReference>